<organism evidence="9 10">
    <name type="scientific">Durusdinium trenchii</name>
    <dbReference type="NCBI Taxonomy" id="1381693"/>
    <lineage>
        <taxon>Eukaryota</taxon>
        <taxon>Sar</taxon>
        <taxon>Alveolata</taxon>
        <taxon>Dinophyceae</taxon>
        <taxon>Suessiales</taxon>
        <taxon>Symbiodiniaceae</taxon>
        <taxon>Durusdinium</taxon>
    </lineage>
</organism>
<dbReference type="Gene3D" id="3.30.200.20">
    <property type="entry name" value="Phosphorylase Kinase, domain 1"/>
    <property type="match status" value="1"/>
</dbReference>
<dbReference type="InterPro" id="IPR029058">
    <property type="entry name" value="AB_hydrolase_fold"/>
</dbReference>
<accession>A0ABP0KMP9</accession>
<dbReference type="Pfam" id="PF00069">
    <property type="entry name" value="Pkinase"/>
    <property type="match status" value="1"/>
</dbReference>
<keyword evidence="2 7" id="KW-0067">ATP-binding</keyword>
<dbReference type="InterPro" id="IPR000719">
    <property type="entry name" value="Prot_kinase_dom"/>
</dbReference>
<evidence type="ECO:0000256" key="2">
    <source>
        <dbReference type="ARBA" id="ARBA00022840"/>
    </source>
</evidence>
<dbReference type="SUPFAM" id="SSF56112">
    <property type="entry name" value="Protein kinase-like (PK-like)"/>
    <property type="match status" value="1"/>
</dbReference>
<comment type="subunit">
    <text evidence="3">May form a complex composed of at least the catalytic subunit CRK2 and a cyclin.</text>
</comment>
<dbReference type="InterPro" id="IPR011009">
    <property type="entry name" value="Kinase-like_dom_sf"/>
</dbReference>
<proteinExistence type="predicted"/>
<dbReference type="Gene3D" id="3.40.50.1820">
    <property type="entry name" value="alpha/beta hydrolase"/>
    <property type="match status" value="1"/>
</dbReference>
<name>A0ABP0KMP9_9DINO</name>
<evidence type="ECO:0000313" key="9">
    <source>
        <dbReference type="EMBL" id="CAK9028121.1"/>
    </source>
</evidence>
<dbReference type="EMBL" id="CAXAMN010009247">
    <property type="protein sequence ID" value="CAK9028121.1"/>
    <property type="molecule type" value="Genomic_DNA"/>
</dbReference>
<evidence type="ECO:0000256" key="3">
    <source>
        <dbReference type="ARBA" id="ARBA00038543"/>
    </source>
</evidence>
<feature type="binding site" evidence="7">
    <location>
        <position position="580"/>
    </location>
    <ligand>
        <name>ATP</name>
        <dbReference type="ChEBI" id="CHEBI:30616"/>
    </ligand>
</feature>
<evidence type="ECO:0000256" key="1">
    <source>
        <dbReference type="ARBA" id="ARBA00022741"/>
    </source>
</evidence>
<dbReference type="Pfam" id="PF01764">
    <property type="entry name" value="Lipase_3"/>
    <property type="match status" value="1"/>
</dbReference>
<dbReference type="PROSITE" id="PS00107">
    <property type="entry name" value="PROTEIN_KINASE_ATP"/>
    <property type="match status" value="1"/>
</dbReference>
<feature type="domain" description="Protein kinase" evidence="8">
    <location>
        <begin position="550"/>
        <end position="834"/>
    </location>
</feature>
<keyword evidence="1 7" id="KW-0547">Nucleotide-binding</keyword>
<dbReference type="SUPFAM" id="SSF53474">
    <property type="entry name" value="alpha/beta-Hydrolases"/>
    <property type="match status" value="1"/>
</dbReference>
<dbReference type="PROSITE" id="PS50011">
    <property type="entry name" value="PROTEIN_KINASE_DOM"/>
    <property type="match status" value="1"/>
</dbReference>
<gene>
    <name evidence="9" type="ORF">CCMP2556_LOCUS16993</name>
</gene>
<sequence length="853" mass="92069">MAAMDQARTGATAALERHVERAKAAATDAVEHARGSVVSLSTVGPVPCAVCGQSTKSGDGGACGDVGDMAVKDPKDDRKRCYSCLSAAERDQVVVTVKEEHLTLDSFFAGEPPPVHVDPEETVLEKAHRLGSLALGGAVDLMGWIPVVGSVTKGTIKVLHKVVKFGPLALYSAELVETLQLLVVMANRTGVAKAAEEEIQEGTKASSGRALEVSEMSVGFYYLLLEHRNRAALDPDGVLREHGQCPKVEASVLDELVDCLPLATPVAYAASAAEAQRQLRLLGNWELVLREPQGPGGQPAFVVAADRRAKRVAVLVPGTQSPGDCVTDLKALPVRVVADGSSVGWVHRGMMRQACAIVRIVGSALERFEKDGYEVLFIGHSLGAGVSAIAGAICRLGIEGVKLKKVRSLCYATPAVGNGSFGKFCEGHAVTVINCEDIVPRLSIETARKLREELSSRREAVRLFVAEDIEALKDINNITEKKTRSKSASLTAAEVQQGEEAAKELAELGIPAPQPGCTIHPWVPHRSSAMVASSPATSASELTSPAAKYERLESNIGEGTYGKVHKAFHIKTGQIVAIKKAKESAADRDVGGIGFTALREVKVMNAIRHPNVMTCLDVFVEGGALHLVMEFMDGDLKKVIEDKSVFLTESHCKCLAHQVLQGLQALHERFFVHRDVTPNNVLLSYHDGTAKLSDFGFARSIGERPMTGMCTTLWYRAPELLFGAKFYGQSVDLWSLGCVVAETMLRKPLFPGRGEFDMLQKVIERRGTPSEEVWKDVSALPNFLEFTPHPKVSLSELPELRAFSEASQRFLDALLTLDPKQRPKAAEALEHELFKTAPLACLPQELPFLKRGA</sequence>
<dbReference type="Proteomes" id="UP001642484">
    <property type="component" value="Unassembled WGS sequence"/>
</dbReference>
<evidence type="ECO:0000256" key="7">
    <source>
        <dbReference type="PROSITE-ProRule" id="PRU10141"/>
    </source>
</evidence>
<dbReference type="Gene3D" id="1.10.510.10">
    <property type="entry name" value="Transferase(Phosphotransferase) domain 1"/>
    <property type="match status" value="1"/>
</dbReference>
<dbReference type="InterPro" id="IPR008266">
    <property type="entry name" value="Tyr_kinase_AS"/>
</dbReference>
<dbReference type="PANTHER" id="PTHR24056">
    <property type="entry name" value="CELL DIVISION PROTEIN KINASE"/>
    <property type="match status" value="1"/>
</dbReference>
<dbReference type="PROSITE" id="PS00109">
    <property type="entry name" value="PROTEIN_KINASE_TYR"/>
    <property type="match status" value="1"/>
</dbReference>
<dbReference type="InterPro" id="IPR002921">
    <property type="entry name" value="Fungal_lipase-type"/>
</dbReference>
<protein>
    <recommendedName>
        <fullName evidence="4">Cyclin-dependent kinase 2 homolog</fullName>
    </recommendedName>
    <alternativeName>
        <fullName evidence="5">Cell division control protein 2 homolog</fullName>
    </alternativeName>
    <alternativeName>
        <fullName evidence="6">cdc2-related kinase 2</fullName>
    </alternativeName>
</protein>
<dbReference type="InterPro" id="IPR050108">
    <property type="entry name" value="CDK"/>
</dbReference>
<comment type="caution">
    <text evidence="9">The sequence shown here is derived from an EMBL/GenBank/DDBJ whole genome shotgun (WGS) entry which is preliminary data.</text>
</comment>
<keyword evidence="10" id="KW-1185">Reference proteome</keyword>
<reference evidence="9 10" key="1">
    <citation type="submission" date="2024-02" db="EMBL/GenBank/DDBJ databases">
        <authorList>
            <person name="Chen Y."/>
            <person name="Shah S."/>
            <person name="Dougan E. K."/>
            <person name="Thang M."/>
            <person name="Chan C."/>
        </authorList>
    </citation>
    <scope>NUCLEOTIDE SEQUENCE [LARGE SCALE GENOMIC DNA]</scope>
</reference>
<evidence type="ECO:0000313" key="10">
    <source>
        <dbReference type="Proteomes" id="UP001642484"/>
    </source>
</evidence>
<evidence type="ECO:0000256" key="6">
    <source>
        <dbReference type="ARBA" id="ARBA00042858"/>
    </source>
</evidence>
<dbReference type="InterPro" id="IPR017441">
    <property type="entry name" value="Protein_kinase_ATP_BS"/>
</dbReference>
<evidence type="ECO:0000259" key="8">
    <source>
        <dbReference type="PROSITE" id="PS50011"/>
    </source>
</evidence>
<dbReference type="CDD" id="cd00519">
    <property type="entry name" value="Lipase_3"/>
    <property type="match status" value="1"/>
</dbReference>
<evidence type="ECO:0000256" key="4">
    <source>
        <dbReference type="ARBA" id="ARBA00039612"/>
    </source>
</evidence>
<evidence type="ECO:0000256" key="5">
    <source>
        <dbReference type="ARBA" id="ARBA00041902"/>
    </source>
</evidence>